<dbReference type="GO" id="GO:0016779">
    <property type="term" value="F:nucleotidyltransferase activity"/>
    <property type="evidence" value="ECO:0007669"/>
    <property type="project" value="UniProtKB-KW"/>
</dbReference>
<comment type="caution">
    <text evidence="2">The sequence shown here is derived from an EMBL/GenBank/DDBJ whole genome shotgun (WGS) entry which is preliminary data.</text>
</comment>
<name>A0A158KYN8_9BURK</name>
<dbReference type="EC" id="2.7.7.-" evidence="2"/>
<reference evidence="2" key="1">
    <citation type="submission" date="2016-01" db="EMBL/GenBank/DDBJ databases">
        <authorList>
            <person name="Peeters C."/>
        </authorList>
    </citation>
    <scope>NUCLEOTIDE SEQUENCE [LARGE SCALE GENOMIC DNA]</scope>
    <source>
        <strain evidence="2">LMG 22940</strain>
    </source>
</reference>
<accession>A0A158KYN8</accession>
<evidence type="ECO:0000259" key="1">
    <source>
        <dbReference type="Pfam" id="PF08401"/>
    </source>
</evidence>
<dbReference type="AlphaFoldDB" id="A0A158KYN8"/>
<protein>
    <submittedName>
        <fullName evidence="2">DNA primase TraC</fullName>
        <ecNumber evidence="2">2.7.7.-</ecNumber>
    </submittedName>
</protein>
<sequence>MKPWKGGNASGRITLPVRHNGIPYQGINILLLSGDALEKGYQSPRWMTFKQALELGGNVRKAEHGSLVVYANKVTKTETDAKGDEVEREIPFMKGYTVFNVEGL</sequence>
<keyword evidence="2" id="KW-0548">Nucleotidyltransferase</keyword>
<gene>
    <name evidence="2" type="primary">traC</name>
    <name evidence="2" type="ORF">AWB68_07781</name>
</gene>
<dbReference type="Pfam" id="PF08401">
    <property type="entry name" value="ArdcN"/>
    <property type="match status" value="1"/>
</dbReference>
<proteinExistence type="predicted"/>
<dbReference type="InterPro" id="IPR013610">
    <property type="entry name" value="ArdC_N"/>
</dbReference>
<dbReference type="Proteomes" id="UP000054770">
    <property type="component" value="Unassembled WGS sequence"/>
</dbReference>
<feature type="domain" description="N-terminal" evidence="1">
    <location>
        <begin position="2"/>
        <end position="99"/>
    </location>
</feature>
<dbReference type="EMBL" id="FCON02000198">
    <property type="protein sequence ID" value="SAL85720.1"/>
    <property type="molecule type" value="Genomic_DNA"/>
</dbReference>
<keyword evidence="3" id="KW-1185">Reference proteome</keyword>
<organism evidence="2 3">
    <name type="scientific">Caballeronia choica</name>
    <dbReference type="NCBI Taxonomy" id="326476"/>
    <lineage>
        <taxon>Bacteria</taxon>
        <taxon>Pseudomonadati</taxon>
        <taxon>Pseudomonadota</taxon>
        <taxon>Betaproteobacteria</taxon>
        <taxon>Burkholderiales</taxon>
        <taxon>Burkholderiaceae</taxon>
        <taxon>Caballeronia</taxon>
    </lineage>
</organism>
<evidence type="ECO:0000313" key="2">
    <source>
        <dbReference type="EMBL" id="SAL85720.1"/>
    </source>
</evidence>
<evidence type="ECO:0000313" key="3">
    <source>
        <dbReference type="Proteomes" id="UP000054770"/>
    </source>
</evidence>
<keyword evidence="2" id="KW-0808">Transferase</keyword>
<dbReference type="GO" id="GO:0003697">
    <property type="term" value="F:single-stranded DNA binding"/>
    <property type="evidence" value="ECO:0007669"/>
    <property type="project" value="InterPro"/>
</dbReference>